<feature type="transmembrane region" description="Helical" evidence="8">
    <location>
        <begin position="187"/>
        <end position="204"/>
    </location>
</feature>
<keyword evidence="5 8" id="KW-0812">Transmembrane</keyword>
<feature type="transmembrane region" description="Helical" evidence="8">
    <location>
        <begin position="101"/>
        <end position="118"/>
    </location>
</feature>
<evidence type="ECO:0000256" key="3">
    <source>
        <dbReference type="ARBA" id="ARBA00022475"/>
    </source>
</evidence>
<evidence type="ECO:0000259" key="9">
    <source>
        <dbReference type="PROSITE" id="PS50850"/>
    </source>
</evidence>
<reference evidence="10" key="2">
    <citation type="submission" date="2022-10" db="EMBL/GenBank/DDBJ databases">
        <authorList>
            <consortium name="ENA_rothamsted_submissions"/>
            <consortium name="culmorum"/>
            <person name="King R."/>
        </authorList>
    </citation>
    <scope>NUCLEOTIDE SEQUENCE</scope>
</reference>
<keyword evidence="2" id="KW-0813">Transport</keyword>
<keyword evidence="4" id="KW-0762">Sugar transport</keyword>
<dbReference type="GO" id="GO:0005886">
    <property type="term" value="C:plasma membrane"/>
    <property type="evidence" value="ECO:0007669"/>
    <property type="project" value="UniProtKB-SubCell"/>
</dbReference>
<dbReference type="SUPFAM" id="SSF103473">
    <property type="entry name" value="MFS general substrate transporter"/>
    <property type="match status" value="1"/>
</dbReference>
<dbReference type="InterPro" id="IPR050549">
    <property type="entry name" value="MFS_Trehalose_Transporter"/>
</dbReference>
<evidence type="ECO:0000256" key="4">
    <source>
        <dbReference type="ARBA" id="ARBA00022597"/>
    </source>
</evidence>
<dbReference type="Proteomes" id="UP001153737">
    <property type="component" value="Chromosome 2"/>
</dbReference>
<evidence type="ECO:0000256" key="1">
    <source>
        <dbReference type="ARBA" id="ARBA00004651"/>
    </source>
</evidence>
<gene>
    <name evidence="10" type="ORF">PHAECO_LOCUS6632</name>
</gene>
<dbReference type="FunFam" id="1.20.1250.20:FF:000218">
    <property type="entry name" value="facilitated trehalose transporter Tret1"/>
    <property type="match status" value="1"/>
</dbReference>
<dbReference type="GO" id="GO:0022857">
    <property type="term" value="F:transmembrane transporter activity"/>
    <property type="evidence" value="ECO:0007669"/>
    <property type="project" value="InterPro"/>
</dbReference>
<dbReference type="InterPro" id="IPR020846">
    <property type="entry name" value="MFS_dom"/>
</dbReference>
<feature type="transmembrane region" description="Helical" evidence="8">
    <location>
        <begin position="332"/>
        <end position="354"/>
    </location>
</feature>
<sequence length="480" mass="53934">MTDKISNKKVVMEANVVNEYKEEVKTWPQVLTIIIACLAPFTNGVLLTWSSPFIVKITEDKVNYNITEDETSYFNIIEPLAMILACTLVPRLCDMIGRKNMLLSITIPQLSAWLLTILGTNVYLFYGMKFCSGISHGIAFSALPTYIGEISTPQVRGSWGCLFISSMYFGYLVIAIVGNYFTIKQTAYIFLPLPILFCVLFSMMPESPHYYAMKGMDEEAKKSLRKFSRKKNVEADFLEMKSDISRQLSEKKGWKDLIVVRSNRRALAAGIFLRISPSFGALTVFLVYAQLFFEKAGGEVSSAAASIYYMGISFALNLLVVVFVIHSLKRKTCYIMSSLPSGFMLILMSVYLFIDENYPQIDVSSFSWVPLTGMILYQIFASYGLAVIPTLMLGELFSASIKSKAVSVVMIAFGLSLLTANYFFYYLYSTFGLYAPLFVFGCCNIVSTVLSFYLIPDTRGKTLEEIQQSLKKIKQSSDGH</sequence>
<proteinExistence type="predicted"/>
<organism evidence="10 11">
    <name type="scientific">Phaedon cochleariae</name>
    <name type="common">Mustard beetle</name>
    <dbReference type="NCBI Taxonomy" id="80249"/>
    <lineage>
        <taxon>Eukaryota</taxon>
        <taxon>Metazoa</taxon>
        <taxon>Ecdysozoa</taxon>
        <taxon>Arthropoda</taxon>
        <taxon>Hexapoda</taxon>
        <taxon>Insecta</taxon>
        <taxon>Pterygota</taxon>
        <taxon>Neoptera</taxon>
        <taxon>Endopterygota</taxon>
        <taxon>Coleoptera</taxon>
        <taxon>Polyphaga</taxon>
        <taxon>Cucujiformia</taxon>
        <taxon>Chrysomeloidea</taxon>
        <taxon>Chrysomelidae</taxon>
        <taxon>Chrysomelinae</taxon>
        <taxon>Chrysomelini</taxon>
        <taxon>Phaedon</taxon>
    </lineage>
</organism>
<keyword evidence="11" id="KW-1185">Reference proteome</keyword>
<protein>
    <recommendedName>
        <fullName evidence="9">Major facilitator superfamily (MFS) profile domain-containing protein</fullName>
    </recommendedName>
</protein>
<evidence type="ECO:0000256" key="6">
    <source>
        <dbReference type="ARBA" id="ARBA00022989"/>
    </source>
</evidence>
<evidence type="ECO:0000256" key="7">
    <source>
        <dbReference type="ARBA" id="ARBA00023136"/>
    </source>
</evidence>
<feature type="transmembrane region" description="Helical" evidence="8">
    <location>
        <begin position="405"/>
        <end position="427"/>
    </location>
</feature>
<dbReference type="PROSITE" id="PS50850">
    <property type="entry name" value="MFS"/>
    <property type="match status" value="1"/>
</dbReference>
<dbReference type="InterPro" id="IPR005828">
    <property type="entry name" value="MFS_sugar_transport-like"/>
</dbReference>
<feature type="transmembrane region" description="Helical" evidence="8">
    <location>
        <begin position="433"/>
        <end position="455"/>
    </location>
</feature>
<keyword evidence="3" id="KW-1003">Cell membrane</keyword>
<dbReference type="AlphaFoldDB" id="A0A9P0DSR1"/>
<feature type="transmembrane region" description="Helical" evidence="8">
    <location>
        <begin position="374"/>
        <end position="393"/>
    </location>
</feature>
<accession>A0A9P0DSR1</accession>
<dbReference type="EMBL" id="OU896708">
    <property type="protein sequence ID" value="CAH1156109.1"/>
    <property type="molecule type" value="Genomic_DNA"/>
</dbReference>
<dbReference type="InterPro" id="IPR036259">
    <property type="entry name" value="MFS_trans_sf"/>
</dbReference>
<reference evidence="10" key="1">
    <citation type="submission" date="2022-01" db="EMBL/GenBank/DDBJ databases">
        <authorList>
            <person name="King R."/>
        </authorList>
    </citation>
    <scope>NUCLEOTIDE SEQUENCE</scope>
</reference>
<evidence type="ECO:0000313" key="10">
    <source>
        <dbReference type="EMBL" id="CAH1156109.1"/>
    </source>
</evidence>
<evidence type="ECO:0000256" key="8">
    <source>
        <dbReference type="SAM" id="Phobius"/>
    </source>
</evidence>
<feature type="domain" description="Major facilitator superfamily (MFS) profile" evidence="9">
    <location>
        <begin position="32"/>
        <end position="459"/>
    </location>
</feature>
<dbReference type="PANTHER" id="PTHR48021:SF46">
    <property type="entry name" value="MAJOR FACILITATOR SUPERFAMILY (MFS) PROFILE DOMAIN-CONTAINING PROTEIN"/>
    <property type="match status" value="1"/>
</dbReference>
<keyword evidence="7 8" id="KW-0472">Membrane</keyword>
<feature type="transmembrane region" description="Helical" evidence="8">
    <location>
        <begin position="305"/>
        <end position="325"/>
    </location>
</feature>
<evidence type="ECO:0000313" key="11">
    <source>
        <dbReference type="Proteomes" id="UP001153737"/>
    </source>
</evidence>
<dbReference type="Gene3D" id="1.20.1250.20">
    <property type="entry name" value="MFS general substrate transporter like domains"/>
    <property type="match status" value="1"/>
</dbReference>
<comment type="subcellular location">
    <subcellularLocation>
        <location evidence="1">Cell membrane</location>
        <topology evidence="1">Multi-pass membrane protein</topology>
    </subcellularLocation>
</comment>
<evidence type="ECO:0000256" key="5">
    <source>
        <dbReference type="ARBA" id="ARBA00022692"/>
    </source>
</evidence>
<name>A0A9P0DSR1_PHACE</name>
<dbReference type="PANTHER" id="PTHR48021">
    <property type="match status" value="1"/>
</dbReference>
<evidence type="ECO:0000256" key="2">
    <source>
        <dbReference type="ARBA" id="ARBA00022448"/>
    </source>
</evidence>
<keyword evidence="6 8" id="KW-1133">Transmembrane helix</keyword>
<feature type="transmembrane region" description="Helical" evidence="8">
    <location>
        <begin position="271"/>
        <end position="293"/>
    </location>
</feature>
<dbReference type="Pfam" id="PF00083">
    <property type="entry name" value="Sugar_tr"/>
    <property type="match status" value="1"/>
</dbReference>
<dbReference type="OrthoDB" id="6162476at2759"/>
<feature type="transmembrane region" description="Helical" evidence="8">
    <location>
        <begin position="159"/>
        <end position="181"/>
    </location>
</feature>
<feature type="transmembrane region" description="Helical" evidence="8">
    <location>
        <begin position="30"/>
        <end position="51"/>
    </location>
</feature>